<evidence type="ECO:0000256" key="3">
    <source>
        <dbReference type="ARBA" id="ARBA00022723"/>
    </source>
</evidence>
<keyword evidence="4 7" id="KW-0863">Zinc-finger</keyword>
<accession>A0A1B6D1I1</accession>
<proteinExistence type="predicted"/>
<dbReference type="PROSITE" id="PS50114">
    <property type="entry name" value="GATA_ZN_FINGER_2"/>
    <property type="match status" value="1"/>
</dbReference>
<dbReference type="GO" id="GO:0043565">
    <property type="term" value="F:sequence-specific DNA binding"/>
    <property type="evidence" value="ECO:0007669"/>
    <property type="project" value="InterPro"/>
</dbReference>
<dbReference type="AlphaFoldDB" id="A0A1B6D1I1"/>
<feature type="region of interest" description="Disordered" evidence="8">
    <location>
        <begin position="47"/>
        <end position="93"/>
    </location>
</feature>
<evidence type="ECO:0000256" key="6">
    <source>
        <dbReference type="ARBA" id="ARBA00023242"/>
    </source>
</evidence>
<keyword evidence="6" id="KW-0539">Nucleus</keyword>
<dbReference type="GO" id="GO:0008270">
    <property type="term" value="F:zinc ion binding"/>
    <property type="evidence" value="ECO:0007669"/>
    <property type="project" value="UniProtKB-KW"/>
</dbReference>
<keyword evidence="3" id="KW-0479">Metal-binding</keyword>
<dbReference type="GO" id="GO:0005634">
    <property type="term" value="C:nucleus"/>
    <property type="evidence" value="ECO:0007669"/>
    <property type="project" value="UniProtKB-SubCell"/>
</dbReference>
<organism evidence="10">
    <name type="scientific">Clastoptera arizonana</name>
    <name type="common">Arizona spittle bug</name>
    <dbReference type="NCBI Taxonomy" id="38151"/>
    <lineage>
        <taxon>Eukaryota</taxon>
        <taxon>Metazoa</taxon>
        <taxon>Ecdysozoa</taxon>
        <taxon>Arthropoda</taxon>
        <taxon>Hexapoda</taxon>
        <taxon>Insecta</taxon>
        <taxon>Pterygota</taxon>
        <taxon>Neoptera</taxon>
        <taxon>Paraneoptera</taxon>
        <taxon>Hemiptera</taxon>
        <taxon>Auchenorrhyncha</taxon>
        <taxon>Cercopoidea</taxon>
        <taxon>Clastopteridae</taxon>
        <taxon>Clastoptera</taxon>
    </lineage>
</organism>
<dbReference type="InterPro" id="IPR039050">
    <property type="entry name" value="GATAD1"/>
</dbReference>
<evidence type="ECO:0000259" key="9">
    <source>
        <dbReference type="PROSITE" id="PS50114"/>
    </source>
</evidence>
<reference evidence="10" key="1">
    <citation type="submission" date="2015-12" db="EMBL/GenBank/DDBJ databases">
        <title>De novo transcriptome assembly of four potential Pierce s Disease insect vectors from Arizona vineyards.</title>
        <authorList>
            <person name="Tassone E.E."/>
        </authorList>
    </citation>
    <scope>NUCLEOTIDE SEQUENCE</scope>
</reference>
<dbReference type="PANTHER" id="PTHR13340">
    <property type="entry name" value="GATA ZINC FINGER DOMAIN-CONTAINING"/>
    <property type="match status" value="1"/>
</dbReference>
<feature type="compositionally biased region" description="Basic residues" evidence="8">
    <location>
        <begin position="59"/>
        <end position="72"/>
    </location>
</feature>
<evidence type="ECO:0000256" key="5">
    <source>
        <dbReference type="ARBA" id="ARBA00022833"/>
    </source>
</evidence>
<sequence>MPLGSKVECNKCSINYSILWHVDEDKRPLCNNCNDQVLAQKPSIEEDSKINSVSEKTKSSLRKSTRATRSYKTRLNPNAVPKPSTQKGRGRRWILKKTPIKHTESEIRNHTSNSVFHNGFHFTVGDIVAIQDVEGGFYYAQIRGFLTDQYCEKSACVTWLLPTTATDLSLGFDPSTFIYGPVEDIPRKLDCMQFVMRAPNDYFRTINYRDPSSMPLYPGNGHFYAKLKSDI</sequence>
<gene>
    <name evidence="10" type="ORF">g.4225</name>
</gene>
<dbReference type="PANTHER" id="PTHR13340:SF2">
    <property type="entry name" value="GATA ZINC FINGER DOMAIN-CONTAINING PROTEIN 1"/>
    <property type="match status" value="1"/>
</dbReference>
<evidence type="ECO:0000313" key="10">
    <source>
        <dbReference type="EMBL" id="JAS19562.1"/>
    </source>
</evidence>
<comment type="subcellular location">
    <subcellularLocation>
        <location evidence="1">Nucleus</location>
    </subcellularLocation>
</comment>
<keyword evidence="5" id="KW-0862">Zinc</keyword>
<name>A0A1B6D1I1_9HEMI</name>
<dbReference type="InterPro" id="IPR000679">
    <property type="entry name" value="Znf_GATA"/>
</dbReference>
<evidence type="ECO:0000256" key="4">
    <source>
        <dbReference type="ARBA" id="ARBA00022771"/>
    </source>
</evidence>
<evidence type="ECO:0000256" key="2">
    <source>
        <dbReference type="ARBA" id="ARBA00014943"/>
    </source>
</evidence>
<dbReference type="GO" id="GO:0006355">
    <property type="term" value="P:regulation of DNA-templated transcription"/>
    <property type="evidence" value="ECO:0007669"/>
    <property type="project" value="InterPro"/>
</dbReference>
<protein>
    <recommendedName>
        <fullName evidence="2">GATA zinc finger domain-containing protein 1</fullName>
    </recommendedName>
</protein>
<evidence type="ECO:0000256" key="1">
    <source>
        <dbReference type="ARBA" id="ARBA00004123"/>
    </source>
</evidence>
<feature type="domain" description="GATA-type" evidence="9">
    <location>
        <begin position="3"/>
        <end position="33"/>
    </location>
</feature>
<dbReference type="EMBL" id="GEDC01017736">
    <property type="protein sequence ID" value="JAS19562.1"/>
    <property type="molecule type" value="Transcribed_RNA"/>
</dbReference>
<evidence type="ECO:0000256" key="8">
    <source>
        <dbReference type="SAM" id="MobiDB-lite"/>
    </source>
</evidence>
<dbReference type="GO" id="GO:0006325">
    <property type="term" value="P:chromatin organization"/>
    <property type="evidence" value="ECO:0007669"/>
    <property type="project" value="TreeGrafter"/>
</dbReference>
<evidence type="ECO:0000256" key="7">
    <source>
        <dbReference type="PROSITE-ProRule" id="PRU00094"/>
    </source>
</evidence>